<dbReference type="InterPro" id="IPR045073">
    <property type="entry name" value="Omega/Tau-like"/>
</dbReference>
<evidence type="ECO:0000313" key="2">
    <source>
        <dbReference type="EMBL" id="KAJ9680189.1"/>
    </source>
</evidence>
<dbReference type="Pfam" id="PF00043">
    <property type="entry name" value="GST_C"/>
    <property type="match status" value="1"/>
</dbReference>
<dbReference type="InterPro" id="IPR045074">
    <property type="entry name" value="GST_C_Tau"/>
</dbReference>
<accession>A0AA38Z1D9</accession>
<dbReference type="AlphaFoldDB" id="A0AA38Z1D9"/>
<comment type="caution">
    <text evidence="2">The sequence shown here is derived from an EMBL/GenBank/DDBJ whole genome shotgun (WGS) entry which is preliminary data.</text>
</comment>
<dbReference type="GO" id="GO:0006749">
    <property type="term" value="P:glutathione metabolic process"/>
    <property type="evidence" value="ECO:0007669"/>
    <property type="project" value="InterPro"/>
</dbReference>
<feature type="domain" description="Glutathione S-transferase C-terminal" evidence="1">
    <location>
        <begin position="58"/>
        <end position="129"/>
    </location>
</feature>
<dbReference type="Gene3D" id="1.20.1050.10">
    <property type="match status" value="1"/>
</dbReference>
<keyword evidence="3" id="KW-1185">Reference proteome</keyword>
<dbReference type="EMBL" id="JARBHA010000015">
    <property type="protein sequence ID" value="KAJ9680189.1"/>
    <property type="molecule type" value="Genomic_DNA"/>
</dbReference>
<proteinExistence type="predicted"/>
<evidence type="ECO:0000313" key="3">
    <source>
        <dbReference type="Proteomes" id="UP001168098"/>
    </source>
</evidence>
<organism evidence="2 3">
    <name type="scientific">Vitis rotundifolia</name>
    <name type="common">Muscadine grape</name>
    <dbReference type="NCBI Taxonomy" id="103349"/>
    <lineage>
        <taxon>Eukaryota</taxon>
        <taxon>Viridiplantae</taxon>
        <taxon>Streptophyta</taxon>
        <taxon>Embryophyta</taxon>
        <taxon>Tracheophyta</taxon>
        <taxon>Spermatophyta</taxon>
        <taxon>Magnoliopsida</taxon>
        <taxon>eudicotyledons</taxon>
        <taxon>Gunneridae</taxon>
        <taxon>Pentapetalae</taxon>
        <taxon>rosids</taxon>
        <taxon>Vitales</taxon>
        <taxon>Vitaceae</taxon>
        <taxon>Viteae</taxon>
        <taxon>Vitis</taxon>
    </lineage>
</organism>
<gene>
    <name evidence="2" type="ORF">PVL29_019477</name>
</gene>
<sequence length="139" mass="16338">MWIQLIRYIRKGLSNTVFLFNSWYLDTETCMRKLSYCSFCIYGGRCVLTSIWSLFITQRKEQEEAMDNLKLLEEKLKGNKFFGGEMIRFLDLALGWLASLISVMEEIIGLKVVDEKFPFLSAWKQNFANALIIRDNWSP</sequence>
<dbReference type="GO" id="GO:0004364">
    <property type="term" value="F:glutathione transferase activity"/>
    <property type="evidence" value="ECO:0007669"/>
    <property type="project" value="InterPro"/>
</dbReference>
<dbReference type="PANTHER" id="PTHR11260">
    <property type="entry name" value="GLUTATHIONE S-TRANSFERASE, GST, SUPERFAMILY, GST DOMAIN CONTAINING"/>
    <property type="match status" value="1"/>
</dbReference>
<reference evidence="2 3" key="1">
    <citation type="journal article" date="2023" name="BMC Biotechnol.">
        <title>Vitis rotundifolia cv Carlos genome sequencing.</title>
        <authorList>
            <person name="Huff M."/>
            <person name="Hulse-Kemp A."/>
            <person name="Scheffler B."/>
            <person name="Youngblood R."/>
            <person name="Simpson S."/>
            <person name="Babiker E."/>
            <person name="Staton M."/>
        </authorList>
    </citation>
    <scope>NUCLEOTIDE SEQUENCE [LARGE SCALE GENOMIC DNA]</scope>
    <source>
        <tissue evidence="2">Leaf</tissue>
    </source>
</reference>
<dbReference type="InterPro" id="IPR036282">
    <property type="entry name" value="Glutathione-S-Trfase_C_sf"/>
</dbReference>
<evidence type="ECO:0000259" key="1">
    <source>
        <dbReference type="Pfam" id="PF00043"/>
    </source>
</evidence>
<dbReference type="InterPro" id="IPR004046">
    <property type="entry name" value="GST_C"/>
</dbReference>
<dbReference type="CDD" id="cd03185">
    <property type="entry name" value="GST_C_Tau"/>
    <property type="match status" value="1"/>
</dbReference>
<protein>
    <recommendedName>
        <fullName evidence="1">Glutathione S-transferase C-terminal domain-containing protein</fullName>
    </recommendedName>
</protein>
<name>A0AA38Z1D9_VITRO</name>
<dbReference type="GO" id="GO:0005737">
    <property type="term" value="C:cytoplasm"/>
    <property type="evidence" value="ECO:0007669"/>
    <property type="project" value="TreeGrafter"/>
</dbReference>
<dbReference type="Proteomes" id="UP001168098">
    <property type="component" value="Unassembled WGS sequence"/>
</dbReference>
<dbReference type="SUPFAM" id="SSF47616">
    <property type="entry name" value="GST C-terminal domain-like"/>
    <property type="match status" value="1"/>
</dbReference>
<dbReference type="PANTHER" id="PTHR11260:SF762">
    <property type="entry name" value="GLUTATHIONE TRANSFERASE"/>
    <property type="match status" value="1"/>
</dbReference>